<dbReference type="OrthoDB" id="691673at2759"/>
<dbReference type="RefSeq" id="XP_038776340.1">
    <property type="nucleotide sequence ID" value="XM_038920412.1"/>
</dbReference>
<evidence type="ECO:0000313" key="8">
    <source>
        <dbReference type="Proteomes" id="UP000662931"/>
    </source>
</evidence>
<dbReference type="Pfam" id="PF00155">
    <property type="entry name" value="Aminotran_1_2"/>
    <property type="match status" value="1"/>
</dbReference>
<dbReference type="InterPro" id="IPR050859">
    <property type="entry name" value="Class-I_PLP-dep_aminotransf"/>
</dbReference>
<dbReference type="Proteomes" id="UP000662931">
    <property type="component" value="Chromosome 1"/>
</dbReference>
<evidence type="ECO:0000256" key="5">
    <source>
        <dbReference type="ARBA" id="ARBA00022898"/>
    </source>
</evidence>
<dbReference type="InterPro" id="IPR015421">
    <property type="entry name" value="PyrdxlP-dep_Trfase_major"/>
</dbReference>
<dbReference type="PANTHER" id="PTHR42790:SF21">
    <property type="entry name" value="AROMATIC_AMINOADIPATE AMINOTRANSFERASE 1"/>
    <property type="match status" value="1"/>
</dbReference>
<dbReference type="EMBL" id="CP064812">
    <property type="protein sequence ID" value="QPG72775.1"/>
    <property type="molecule type" value="Genomic_DNA"/>
</dbReference>
<evidence type="ECO:0000256" key="1">
    <source>
        <dbReference type="ARBA" id="ARBA00001933"/>
    </source>
</evidence>
<proteinExistence type="inferred from homology"/>
<feature type="domain" description="Aminotransferase class I/classII large" evidence="6">
    <location>
        <begin position="82"/>
        <end position="403"/>
    </location>
</feature>
<keyword evidence="5" id="KW-0663">Pyridoxal phosphate</keyword>
<dbReference type="InterPro" id="IPR004839">
    <property type="entry name" value="Aminotransferase_I/II_large"/>
</dbReference>
<evidence type="ECO:0000256" key="2">
    <source>
        <dbReference type="ARBA" id="ARBA00007441"/>
    </source>
</evidence>
<evidence type="ECO:0000256" key="4">
    <source>
        <dbReference type="ARBA" id="ARBA00022679"/>
    </source>
</evidence>
<protein>
    <recommendedName>
        <fullName evidence="6">Aminotransferase class I/classII large domain-containing protein</fullName>
    </recommendedName>
</protein>
<comment type="cofactor">
    <cofactor evidence="1">
        <name>pyridoxal 5'-phosphate</name>
        <dbReference type="ChEBI" id="CHEBI:597326"/>
    </cofactor>
</comment>
<keyword evidence="3" id="KW-0032">Aminotransferase</keyword>
<dbReference type="Gene3D" id="3.40.640.10">
    <property type="entry name" value="Type I PLP-dependent aspartate aminotransferase-like (Major domain)"/>
    <property type="match status" value="1"/>
</dbReference>
<keyword evidence="8" id="KW-1185">Reference proteome</keyword>
<name>A0A875RXN9_EENNA</name>
<accession>A0A875RXN9</accession>
<dbReference type="KEGG" id="bnn:FOA43_000076"/>
<dbReference type="InterPro" id="IPR015424">
    <property type="entry name" value="PyrdxlP-dep_Trfase"/>
</dbReference>
<dbReference type="CDD" id="cd00609">
    <property type="entry name" value="AAT_like"/>
    <property type="match status" value="1"/>
</dbReference>
<dbReference type="GO" id="GO:0019878">
    <property type="term" value="P:lysine biosynthetic process via aminoadipic acid"/>
    <property type="evidence" value="ECO:0007669"/>
    <property type="project" value="TreeGrafter"/>
</dbReference>
<evidence type="ECO:0000256" key="3">
    <source>
        <dbReference type="ARBA" id="ARBA00022576"/>
    </source>
</evidence>
<dbReference type="AlphaFoldDB" id="A0A875RXN9"/>
<dbReference type="GO" id="GO:0006571">
    <property type="term" value="P:tyrosine biosynthetic process"/>
    <property type="evidence" value="ECO:0007669"/>
    <property type="project" value="TreeGrafter"/>
</dbReference>
<dbReference type="SUPFAM" id="SSF53383">
    <property type="entry name" value="PLP-dependent transferases"/>
    <property type="match status" value="1"/>
</dbReference>
<dbReference type="GeneID" id="62193477"/>
<dbReference type="GO" id="GO:0009074">
    <property type="term" value="P:aromatic amino acid family catabolic process"/>
    <property type="evidence" value="ECO:0007669"/>
    <property type="project" value="TreeGrafter"/>
</dbReference>
<dbReference type="PANTHER" id="PTHR42790">
    <property type="entry name" value="AMINOTRANSFERASE"/>
    <property type="match status" value="1"/>
</dbReference>
<sequence>MTVDWDKYFSNEAKLREPSVMKMAARTPDTISFASGMPHPDCFPLKGLSIKYETADSGFSKLATGSNEDAVNAAQADDEIYEACQYMSGRGTTFFDKFCRHHIEEFHKPVYGEWGTLIQSGGTFSLDAIIRMLCNPGEDTILAEELTYPCLLETCRPLRLKVFAVKIDNHGVIPEDMERILTDWYTDLSTKDYKKPKFFYSMPVGQNPSGVTMTVERKRQLFGVCHKHDVLVVEDDPYYHLQLDGDKKEIPSLLKFDTDGRVIRIDSFSKMLMPGMRISIVTANKTFIKMLTMQNELTIHSAAAPSQLIVYMLMNEWKNDGFRSWLTHVQDIYLKRRNTILDAFDRHLPADLCSWNKPSYGMFLWIKISIAQFPKLEEYSQLTDPEWAAKLEDMIFEQALQDEIQLAKGHWFMIDQLNMAGFRATYAFASLDDIYTGSERFGNAIRQIHAKLYN</sequence>
<gene>
    <name evidence="7" type="ORF">FOA43_000076</name>
</gene>
<keyword evidence="4" id="KW-0808">Transferase</keyword>
<evidence type="ECO:0000259" key="6">
    <source>
        <dbReference type="Pfam" id="PF00155"/>
    </source>
</evidence>
<comment type="similarity">
    <text evidence="2">Belongs to the class-I pyridoxal-phosphate-dependent aminotransferase family.</text>
</comment>
<reference evidence="7" key="1">
    <citation type="submission" date="2020-10" db="EMBL/GenBank/DDBJ databases">
        <authorList>
            <person name="Roach M.J.R."/>
        </authorList>
    </citation>
    <scope>NUCLEOTIDE SEQUENCE</scope>
    <source>
        <strain evidence="7">CBS 1945</strain>
    </source>
</reference>
<dbReference type="GO" id="GO:0008793">
    <property type="term" value="F:aromatic-amino-acid transaminase activity"/>
    <property type="evidence" value="ECO:0007669"/>
    <property type="project" value="TreeGrafter"/>
</dbReference>
<evidence type="ECO:0000313" key="7">
    <source>
        <dbReference type="EMBL" id="QPG72775.1"/>
    </source>
</evidence>
<dbReference type="GO" id="GO:0047536">
    <property type="term" value="F:2-aminoadipate transaminase activity"/>
    <property type="evidence" value="ECO:0007669"/>
    <property type="project" value="TreeGrafter"/>
</dbReference>
<dbReference type="GO" id="GO:0030170">
    <property type="term" value="F:pyridoxal phosphate binding"/>
    <property type="evidence" value="ECO:0007669"/>
    <property type="project" value="InterPro"/>
</dbReference>
<organism evidence="7 8">
    <name type="scientific">Eeniella nana</name>
    <name type="common">Yeast</name>
    <name type="synonym">Brettanomyces nanus</name>
    <dbReference type="NCBI Taxonomy" id="13502"/>
    <lineage>
        <taxon>Eukaryota</taxon>
        <taxon>Fungi</taxon>
        <taxon>Dikarya</taxon>
        <taxon>Ascomycota</taxon>
        <taxon>Saccharomycotina</taxon>
        <taxon>Pichiomycetes</taxon>
        <taxon>Pichiales</taxon>
        <taxon>Pichiaceae</taxon>
        <taxon>Brettanomyces</taxon>
    </lineage>
</organism>